<evidence type="ECO:0000313" key="1">
    <source>
        <dbReference type="EMBL" id="KAL0938947.1"/>
    </source>
</evidence>
<keyword evidence="2" id="KW-1185">Reference proteome</keyword>
<accession>A0ACC3Z4B7</accession>
<protein>
    <submittedName>
        <fullName evidence="1">Uncharacterized protein</fullName>
    </submittedName>
</protein>
<dbReference type="Proteomes" id="UP000805649">
    <property type="component" value="Unassembled WGS sequence"/>
</dbReference>
<reference evidence="1 2" key="1">
    <citation type="journal article" date="2020" name="Phytopathology">
        <title>Genome Sequence Resources of Colletotrichum truncatum, C. plurivorum, C. musicola, and C. sojae: Four Species Pathogenic to Soybean (Glycine max).</title>
        <authorList>
            <person name="Rogerio F."/>
            <person name="Boufleur T.R."/>
            <person name="Ciampi-Guillardi M."/>
            <person name="Sukno S.A."/>
            <person name="Thon M.R."/>
            <person name="Massola Junior N.S."/>
            <person name="Baroncelli R."/>
        </authorList>
    </citation>
    <scope>NUCLEOTIDE SEQUENCE [LARGE SCALE GENOMIC DNA]</scope>
    <source>
        <strain evidence="1 2">CMES1059</strain>
    </source>
</reference>
<name>A0ACC3Z4B7_COLTU</name>
<gene>
    <name evidence="1" type="ORF">CTRU02_205557</name>
</gene>
<proteinExistence type="predicted"/>
<evidence type="ECO:0000313" key="2">
    <source>
        <dbReference type="Proteomes" id="UP000805649"/>
    </source>
</evidence>
<dbReference type="EMBL" id="VUJX02000003">
    <property type="protein sequence ID" value="KAL0938947.1"/>
    <property type="molecule type" value="Genomic_DNA"/>
</dbReference>
<sequence length="25" mass="3055">MIEILNGCFFARFKRDLINRAINWL</sequence>
<comment type="caution">
    <text evidence="1">The sequence shown here is derived from an EMBL/GenBank/DDBJ whole genome shotgun (WGS) entry which is preliminary data.</text>
</comment>
<organism evidence="1 2">
    <name type="scientific">Colletotrichum truncatum</name>
    <name type="common">Anthracnose fungus</name>
    <name type="synonym">Colletotrichum capsici</name>
    <dbReference type="NCBI Taxonomy" id="5467"/>
    <lineage>
        <taxon>Eukaryota</taxon>
        <taxon>Fungi</taxon>
        <taxon>Dikarya</taxon>
        <taxon>Ascomycota</taxon>
        <taxon>Pezizomycotina</taxon>
        <taxon>Sordariomycetes</taxon>
        <taxon>Hypocreomycetidae</taxon>
        <taxon>Glomerellales</taxon>
        <taxon>Glomerellaceae</taxon>
        <taxon>Colletotrichum</taxon>
        <taxon>Colletotrichum truncatum species complex</taxon>
    </lineage>
</organism>